<organism evidence="12 13">
    <name type="scientific">Monoraphidium neglectum</name>
    <dbReference type="NCBI Taxonomy" id="145388"/>
    <lineage>
        <taxon>Eukaryota</taxon>
        <taxon>Viridiplantae</taxon>
        <taxon>Chlorophyta</taxon>
        <taxon>core chlorophytes</taxon>
        <taxon>Chlorophyceae</taxon>
        <taxon>CS clade</taxon>
        <taxon>Sphaeropleales</taxon>
        <taxon>Selenastraceae</taxon>
        <taxon>Monoraphidium</taxon>
    </lineage>
</organism>
<evidence type="ECO:0008006" key="14">
    <source>
        <dbReference type="Google" id="ProtNLM"/>
    </source>
</evidence>
<dbReference type="PROSITE" id="PS00211">
    <property type="entry name" value="ABC_TRANSPORTER_1"/>
    <property type="match status" value="1"/>
</dbReference>
<proteinExistence type="inferred from homology"/>
<evidence type="ECO:0000313" key="12">
    <source>
        <dbReference type="EMBL" id="KIY96166.1"/>
    </source>
</evidence>
<keyword evidence="8" id="KW-0472">Membrane</keyword>
<dbReference type="RefSeq" id="XP_013895186.1">
    <property type="nucleotide sequence ID" value="XM_014039732.1"/>
</dbReference>
<dbReference type="InterPro" id="IPR036640">
    <property type="entry name" value="ABC1_TM_sf"/>
</dbReference>
<dbReference type="Gene3D" id="3.40.50.300">
    <property type="entry name" value="P-loop containing nucleotide triphosphate hydrolases"/>
    <property type="match status" value="1"/>
</dbReference>
<evidence type="ECO:0000259" key="11">
    <source>
        <dbReference type="PROSITE" id="PS50929"/>
    </source>
</evidence>
<accession>A0A0D2M4J0</accession>
<evidence type="ECO:0000259" key="10">
    <source>
        <dbReference type="PROSITE" id="PS50893"/>
    </source>
</evidence>
<dbReference type="EMBL" id="KK103129">
    <property type="protein sequence ID" value="KIY96166.1"/>
    <property type="molecule type" value="Genomic_DNA"/>
</dbReference>
<dbReference type="GO" id="GO:0016887">
    <property type="term" value="F:ATP hydrolysis activity"/>
    <property type="evidence" value="ECO:0007669"/>
    <property type="project" value="InterPro"/>
</dbReference>
<dbReference type="Proteomes" id="UP000054498">
    <property type="component" value="Unassembled WGS sequence"/>
</dbReference>
<protein>
    <recommendedName>
        <fullName evidence="14">ABC transporter domain-containing protein</fullName>
    </recommendedName>
</protein>
<dbReference type="OrthoDB" id="6500128at2759"/>
<dbReference type="InterPro" id="IPR011527">
    <property type="entry name" value="ABC1_TM_dom"/>
</dbReference>
<feature type="domain" description="ABC transmembrane type-1" evidence="11">
    <location>
        <begin position="1"/>
        <end position="58"/>
    </location>
</feature>
<sequence>MGFLVNAVPTLVPVASFAAYLLMGRNLSAAEAFTSLSLFQVLRFPLFQLPQIITQATQAQVALGRLHQLLSAEEVTSSHGSASSPGAANGVGHAAAAPAAADGAGDVTGDVIAPAVSLHGDFTWDPDRAPTLVDLDLDIPRGKLIAVVGSTGAGKTSFLMAALGQMPQARGPPPRIEGSVALVPQAPFVLAGSVRDNILFGLPYEEGRYSRAVRAACLEQDFEALPAGDATELGERGINISGGQKQRVSIARAIYADSDVVLLDDPLSALDARVARRVYDLGVRQALARKTVVLATNQLQFATHPAVHTVVFMRDGRAEEVGTLDELMAIPGGGFAALVRETQLEENDGEKSSQDDDVDKLDEASPGDAAGDAAGGKAPPAGDGKLPIAAAAAVAGGPGAVPGGRLVQAEGAASGRVSKEVVAAYVKSCGGWGVVGVLGSFYVTSEALRVGTSLWLSYWTSVVDDPHPSYTPKFFMTW</sequence>
<dbReference type="CDD" id="cd03250">
    <property type="entry name" value="ABCC_MRP_domain1"/>
    <property type="match status" value="1"/>
</dbReference>
<gene>
    <name evidence="12" type="ORF">MNEG_11795</name>
</gene>
<keyword evidence="13" id="KW-1185">Reference proteome</keyword>
<dbReference type="KEGG" id="mng:MNEG_11795"/>
<dbReference type="AlphaFoldDB" id="A0A0D2M4J0"/>
<evidence type="ECO:0000256" key="2">
    <source>
        <dbReference type="ARBA" id="ARBA00009726"/>
    </source>
</evidence>
<dbReference type="PROSITE" id="PS50893">
    <property type="entry name" value="ABC_TRANSPORTER_2"/>
    <property type="match status" value="1"/>
</dbReference>
<feature type="compositionally biased region" description="Low complexity" evidence="9">
    <location>
        <begin position="366"/>
        <end position="382"/>
    </location>
</feature>
<keyword evidence="6" id="KW-0067">ATP-binding</keyword>
<feature type="domain" description="ABC transporter" evidence="10">
    <location>
        <begin position="116"/>
        <end position="340"/>
    </location>
</feature>
<dbReference type="PANTHER" id="PTHR24223">
    <property type="entry name" value="ATP-BINDING CASSETTE SUB-FAMILY C"/>
    <property type="match status" value="1"/>
</dbReference>
<dbReference type="GO" id="GO:0016020">
    <property type="term" value="C:membrane"/>
    <property type="evidence" value="ECO:0007669"/>
    <property type="project" value="UniProtKB-SubCell"/>
</dbReference>
<evidence type="ECO:0000313" key="13">
    <source>
        <dbReference type="Proteomes" id="UP000054498"/>
    </source>
</evidence>
<dbReference type="Pfam" id="PF00005">
    <property type="entry name" value="ABC_tran"/>
    <property type="match status" value="1"/>
</dbReference>
<feature type="region of interest" description="Disordered" evidence="9">
    <location>
        <begin position="344"/>
        <end position="382"/>
    </location>
</feature>
<dbReference type="InterPro" id="IPR003593">
    <property type="entry name" value="AAA+_ATPase"/>
</dbReference>
<reference evidence="12 13" key="1">
    <citation type="journal article" date="2013" name="BMC Genomics">
        <title>Reconstruction of the lipid metabolism for the microalga Monoraphidium neglectum from its genome sequence reveals characteristics suitable for biofuel production.</title>
        <authorList>
            <person name="Bogen C."/>
            <person name="Al-Dilaimi A."/>
            <person name="Albersmeier A."/>
            <person name="Wichmann J."/>
            <person name="Grundmann M."/>
            <person name="Rupp O."/>
            <person name="Lauersen K.J."/>
            <person name="Blifernez-Klassen O."/>
            <person name="Kalinowski J."/>
            <person name="Goesmann A."/>
            <person name="Mussgnug J.H."/>
            <person name="Kruse O."/>
        </authorList>
    </citation>
    <scope>NUCLEOTIDE SEQUENCE [LARGE SCALE GENOMIC DNA]</scope>
    <source>
        <strain evidence="12 13">SAG 48.87</strain>
    </source>
</reference>
<evidence type="ECO:0000256" key="6">
    <source>
        <dbReference type="ARBA" id="ARBA00022840"/>
    </source>
</evidence>
<dbReference type="GeneID" id="25729093"/>
<evidence type="ECO:0000256" key="7">
    <source>
        <dbReference type="ARBA" id="ARBA00022989"/>
    </source>
</evidence>
<dbReference type="GO" id="GO:0005524">
    <property type="term" value="F:ATP binding"/>
    <property type="evidence" value="ECO:0007669"/>
    <property type="project" value="UniProtKB-KW"/>
</dbReference>
<evidence type="ECO:0000256" key="8">
    <source>
        <dbReference type="ARBA" id="ARBA00023136"/>
    </source>
</evidence>
<comment type="subcellular location">
    <subcellularLocation>
        <location evidence="1">Membrane</location>
        <topology evidence="1">Multi-pass membrane protein</topology>
    </subcellularLocation>
</comment>
<keyword evidence="7" id="KW-1133">Transmembrane helix</keyword>
<evidence type="ECO:0000256" key="9">
    <source>
        <dbReference type="SAM" id="MobiDB-lite"/>
    </source>
</evidence>
<dbReference type="PANTHER" id="PTHR24223:SF456">
    <property type="entry name" value="MULTIDRUG RESISTANCE-ASSOCIATED PROTEIN LETHAL(2)03659"/>
    <property type="match status" value="1"/>
</dbReference>
<keyword evidence="4" id="KW-0812">Transmembrane</keyword>
<dbReference type="InterPro" id="IPR050173">
    <property type="entry name" value="ABC_transporter_C-like"/>
</dbReference>
<dbReference type="STRING" id="145388.A0A0D2M4J0"/>
<evidence type="ECO:0000256" key="1">
    <source>
        <dbReference type="ARBA" id="ARBA00004141"/>
    </source>
</evidence>
<dbReference type="SUPFAM" id="SSF90123">
    <property type="entry name" value="ABC transporter transmembrane region"/>
    <property type="match status" value="1"/>
</dbReference>
<dbReference type="Gene3D" id="1.20.1560.10">
    <property type="entry name" value="ABC transporter type 1, transmembrane domain"/>
    <property type="match status" value="1"/>
</dbReference>
<dbReference type="InterPro" id="IPR003439">
    <property type="entry name" value="ABC_transporter-like_ATP-bd"/>
</dbReference>
<evidence type="ECO:0000256" key="3">
    <source>
        <dbReference type="ARBA" id="ARBA00022448"/>
    </source>
</evidence>
<dbReference type="FunFam" id="3.40.50.300:FF:000997">
    <property type="entry name" value="Multidrug resistance-associated protein 1"/>
    <property type="match status" value="1"/>
</dbReference>
<dbReference type="GO" id="GO:0140359">
    <property type="term" value="F:ABC-type transporter activity"/>
    <property type="evidence" value="ECO:0007669"/>
    <property type="project" value="InterPro"/>
</dbReference>
<name>A0A0D2M4J0_9CHLO</name>
<dbReference type="InterPro" id="IPR027417">
    <property type="entry name" value="P-loop_NTPase"/>
</dbReference>
<keyword evidence="3" id="KW-0813">Transport</keyword>
<comment type="similarity">
    <text evidence="2">Belongs to the ABC transporter superfamily. ABCC family. Conjugate transporter (TC 3.A.1.208) subfamily.</text>
</comment>
<dbReference type="PROSITE" id="PS50929">
    <property type="entry name" value="ABC_TM1F"/>
    <property type="match status" value="1"/>
</dbReference>
<dbReference type="InterPro" id="IPR017871">
    <property type="entry name" value="ABC_transporter-like_CS"/>
</dbReference>
<keyword evidence="5" id="KW-0547">Nucleotide-binding</keyword>
<dbReference type="SUPFAM" id="SSF52540">
    <property type="entry name" value="P-loop containing nucleoside triphosphate hydrolases"/>
    <property type="match status" value="1"/>
</dbReference>
<evidence type="ECO:0000256" key="4">
    <source>
        <dbReference type="ARBA" id="ARBA00022692"/>
    </source>
</evidence>
<evidence type="ECO:0000256" key="5">
    <source>
        <dbReference type="ARBA" id="ARBA00022741"/>
    </source>
</evidence>
<dbReference type="SMART" id="SM00382">
    <property type="entry name" value="AAA"/>
    <property type="match status" value="1"/>
</dbReference>